<keyword evidence="1" id="KW-0732">Signal</keyword>
<accession>A0A1H9LQN8</accession>
<reference evidence="3" key="1">
    <citation type="submission" date="2016-10" db="EMBL/GenBank/DDBJ databases">
        <authorList>
            <person name="Varghese N."/>
            <person name="Submissions S."/>
        </authorList>
    </citation>
    <scope>NUCLEOTIDE SEQUENCE [LARGE SCALE GENOMIC DNA]</scope>
    <source>
        <strain evidence="3">DSM 44260</strain>
    </source>
</reference>
<feature type="chain" id="PRO_5011772344" evidence="1">
    <location>
        <begin position="28"/>
        <end position="105"/>
    </location>
</feature>
<evidence type="ECO:0000313" key="3">
    <source>
        <dbReference type="Proteomes" id="UP000199051"/>
    </source>
</evidence>
<proteinExistence type="predicted"/>
<dbReference type="Proteomes" id="UP000199051">
    <property type="component" value="Unassembled WGS sequence"/>
</dbReference>
<evidence type="ECO:0000313" key="2">
    <source>
        <dbReference type="EMBL" id="SER13475.1"/>
    </source>
</evidence>
<dbReference type="AlphaFoldDB" id="A0A1H9LQN8"/>
<organism evidence="2 3">
    <name type="scientific">Actinokineospora terrae</name>
    <dbReference type="NCBI Taxonomy" id="155974"/>
    <lineage>
        <taxon>Bacteria</taxon>
        <taxon>Bacillati</taxon>
        <taxon>Actinomycetota</taxon>
        <taxon>Actinomycetes</taxon>
        <taxon>Pseudonocardiales</taxon>
        <taxon>Pseudonocardiaceae</taxon>
        <taxon>Actinokineospora</taxon>
    </lineage>
</organism>
<evidence type="ECO:0000256" key="1">
    <source>
        <dbReference type="SAM" id="SignalP"/>
    </source>
</evidence>
<gene>
    <name evidence="2" type="ORF">SAMN04487818_101696</name>
</gene>
<protein>
    <submittedName>
        <fullName evidence="2">Uncharacterized protein</fullName>
    </submittedName>
</protein>
<dbReference type="RefSeq" id="WP_092774888.1">
    <property type="nucleotide sequence ID" value="NZ_FOGI01000001.1"/>
</dbReference>
<feature type="signal peptide" evidence="1">
    <location>
        <begin position="1"/>
        <end position="27"/>
    </location>
</feature>
<name>A0A1H9LQN8_9PSEU</name>
<sequence length="105" mass="11203">MRSANRIALGVVFACVLATQAVTPAAAARGTFTFYDDDGGAGIVNPGDNVCYPLGTTIRRVENRTDRQAVLYLSADCVGKSALVLAPRKTKDIKVAAVVFTRTRR</sequence>
<dbReference type="EMBL" id="FOGI01000001">
    <property type="protein sequence ID" value="SER13475.1"/>
    <property type="molecule type" value="Genomic_DNA"/>
</dbReference>
<keyword evidence="3" id="KW-1185">Reference proteome</keyword>